<sequence length="158" mass="18215">MKNSKQIIINTSDILAVIAVIISLFSLYLSIKPDDTTLTIQTSELKGCMANRPNCYQLFIYNNDKAPCFELNIDFKKKDFNKVLFITNYKESSLFHILPNSNKISFKGMKTIEMNSSWLGYLDKKEIAYFVFFPSQYNKSKKEVTISCIGYSKTIQLN</sequence>
<keyword evidence="3" id="KW-1185">Reference proteome</keyword>
<evidence type="ECO:0000256" key="1">
    <source>
        <dbReference type="SAM" id="Phobius"/>
    </source>
</evidence>
<dbReference type="RefSeq" id="WP_013134005.1">
    <property type="nucleotide sequence ID" value="NC_014166.1"/>
</dbReference>
<name>D5V4C7_ARCNC</name>
<proteinExistence type="predicted"/>
<reference evidence="2 3" key="1">
    <citation type="journal article" date="2010" name="Stand. Genomic Sci.">
        <title>Complete genome sequence of Arcobacter nitrofigilis type strain (CI).</title>
        <authorList>
            <person name="Pati A."/>
            <person name="Gronow S."/>
            <person name="Lapidus A."/>
            <person name="Copeland A."/>
            <person name="Glavina Del Rio T."/>
            <person name="Nolan M."/>
            <person name="Lucas S."/>
            <person name="Tice H."/>
            <person name="Cheng J.F."/>
            <person name="Han C."/>
            <person name="Chertkov O."/>
            <person name="Bruce D."/>
            <person name="Tapia R."/>
            <person name="Goodwin L."/>
            <person name="Pitluck S."/>
            <person name="Liolios K."/>
            <person name="Ivanova N."/>
            <person name="Mavromatis K."/>
            <person name="Chen A."/>
            <person name="Palaniappan K."/>
            <person name="Land M."/>
            <person name="Hauser L."/>
            <person name="Chang Y.J."/>
            <person name="Jeffries C.D."/>
            <person name="Detter J.C."/>
            <person name="Rohde M."/>
            <person name="Goker M."/>
            <person name="Bristow J."/>
            <person name="Eisen J.A."/>
            <person name="Markowitz V."/>
            <person name="Hugenholtz P."/>
            <person name="Klenk H.P."/>
            <person name="Kyrpides N.C."/>
        </authorList>
    </citation>
    <scope>NUCLEOTIDE SEQUENCE [LARGE SCALE GENOMIC DNA]</scope>
    <source>
        <strain evidence="3">ATCC 33309 / DSM 7299 / CCUG 15893 / LMG 7604 / NCTC 12251 / CI</strain>
    </source>
</reference>
<keyword evidence="1" id="KW-0472">Membrane</keyword>
<dbReference type="HOGENOM" id="CLU_1665802_0_0_7"/>
<protein>
    <submittedName>
        <fullName evidence="2">Uncharacterized protein</fullName>
    </submittedName>
</protein>
<evidence type="ECO:0000313" key="2">
    <source>
        <dbReference type="EMBL" id="ADG91860.1"/>
    </source>
</evidence>
<dbReference type="EMBL" id="CP001999">
    <property type="protein sequence ID" value="ADG91860.1"/>
    <property type="molecule type" value="Genomic_DNA"/>
</dbReference>
<dbReference type="AlphaFoldDB" id="D5V4C7"/>
<dbReference type="KEGG" id="ant:Arnit_0193"/>
<gene>
    <name evidence="2" type="ordered locus">Arnit_0193</name>
</gene>
<keyword evidence="1" id="KW-1133">Transmembrane helix</keyword>
<accession>D5V4C7</accession>
<keyword evidence="1" id="KW-0812">Transmembrane</keyword>
<dbReference type="Proteomes" id="UP000000939">
    <property type="component" value="Chromosome"/>
</dbReference>
<organism evidence="2 3">
    <name type="scientific">Arcobacter nitrofigilis (strain ATCC 33309 / DSM 7299 / CCUG 15893 / LMG 7604 / NCTC 12251 / CI)</name>
    <name type="common">Campylobacter nitrofigilis</name>
    <dbReference type="NCBI Taxonomy" id="572480"/>
    <lineage>
        <taxon>Bacteria</taxon>
        <taxon>Pseudomonadati</taxon>
        <taxon>Campylobacterota</taxon>
        <taxon>Epsilonproteobacteria</taxon>
        <taxon>Campylobacterales</taxon>
        <taxon>Arcobacteraceae</taxon>
        <taxon>Arcobacter</taxon>
    </lineage>
</organism>
<evidence type="ECO:0000313" key="3">
    <source>
        <dbReference type="Proteomes" id="UP000000939"/>
    </source>
</evidence>
<feature type="transmembrane region" description="Helical" evidence="1">
    <location>
        <begin position="12"/>
        <end position="31"/>
    </location>
</feature>